<comment type="caution">
    <text evidence="1">The sequence shown here is derived from an EMBL/GenBank/DDBJ whole genome shotgun (WGS) entry which is preliminary data.</text>
</comment>
<accession>A0A9Q3JZ76</accession>
<dbReference type="Proteomes" id="UP000765509">
    <property type="component" value="Unassembled WGS sequence"/>
</dbReference>
<proteinExistence type="predicted"/>
<dbReference type="EMBL" id="AVOT02086785">
    <property type="protein sequence ID" value="MBW0570731.1"/>
    <property type="molecule type" value="Genomic_DNA"/>
</dbReference>
<organism evidence="1 2">
    <name type="scientific">Austropuccinia psidii MF-1</name>
    <dbReference type="NCBI Taxonomy" id="1389203"/>
    <lineage>
        <taxon>Eukaryota</taxon>
        <taxon>Fungi</taxon>
        <taxon>Dikarya</taxon>
        <taxon>Basidiomycota</taxon>
        <taxon>Pucciniomycotina</taxon>
        <taxon>Pucciniomycetes</taxon>
        <taxon>Pucciniales</taxon>
        <taxon>Sphaerophragmiaceae</taxon>
        <taxon>Austropuccinia</taxon>
    </lineage>
</organism>
<dbReference type="AlphaFoldDB" id="A0A9Q3JZ76"/>
<gene>
    <name evidence="1" type="ORF">O181_110446</name>
</gene>
<name>A0A9Q3JZ76_9BASI</name>
<sequence>MERRFWKTSKGNLTHLPIIVLHLKKDSPHQDFPNQEKKEALVQVLADLGTIMEKIMTAPEVPSGGTTSDTHGHENLCLEVRILKEKYSTLLAENEYIDCLTILENERKALVFLEIHKNLSKTLKWFKKA</sequence>
<reference evidence="1" key="1">
    <citation type="submission" date="2021-03" db="EMBL/GenBank/DDBJ databases">
        <title>Draft genome sequence of rust myrtle Austropuccinia psidii MF-1, a brazilian biotype.</title>
        <authorList>
            <person name="Quecine M.C."/>
            <person name="Pachon D.M.R."/>
            <person name="Bonatelli M.L."/>
            <person name="Correr F.H."/>
            <person name="Franceschini L.M."/>
            <person name="Leite T.F."/>
            <person name="Margarido G.R.A."/>
            <person name="Almeida C.A."/>
            <person name="Ferrarezi J.A."/>
            <person name="Labate C.A."/>
        </authorList>
    </citation>
    <scope>NUCLEOTIDE SEQUENCE</scope>
    <source>
        <strain evidence="1">MF-1</strain>
    </source>
</reference>
<protein>
    <submittedName>
        <fullName evidence="1">Uncharacterized protein</fullName>
    </submittedName>
</protein>
<keyword evidence="2" id="KW-1185">Reference proteome</keyword>
<evidence type="ECO:0000313" key="1">
    <source>
        <dbReference type="EMBL" id="MBW0570731.1"/>
    </source>
</evidence>
<evidence type="ECO:0000313" key="2">
    <source>
        <dbReference type="Proteomes" id="UP000765509"/>
    </source>
</evidence>